<dbReference type="RefSeq" id="WP_088818629.1">
    <property type="nucleotide sequence ID" value="NZ_FYEZ01000002.1"/>
</dbReference>
<protein>
    <recommendedName>
        <fullName evidence="4">TadE-like protein</fullName>
    </recommendedName>
</protein>
<name>A0A212U1C2_9MICO</name>
<dbReference type="Proteomes" id="UP000198122">
    <property type="component" value="Unassembled WGS sequence"/>
</dbReference>
<dbReference type="EMBL" id="FYEZ01000002">
    <property type="protein sequence ID" value="SNC72028.1"/>
    <property type="molecule type" value="Genomic_DNA"/>
</dbReference>
<sequence>MSPAERRDDRGSAMIEYVVVVGAVVAPLVYLIVLLADVQAAAFASTSAAREAGRVAVAEQSTGDGAPEPAGQAAADLVLQDFGIEHGTTQVLCTGCDAPEGQVTAITTVEVPLPGLARLGVTGPSVVTLTAEHTEPLDLHRELP</sequence>
<dbReference type="OrthoDB" id="10011133at2"/>
<organism evidence="2 3">
    <name type="scientific">Kytococcus aerolatus</name>
    <dbReference type="NCBI Taxonomy" id="592308"/>
    <lineage>
        <taxon>Bacteria</taxon>
        <taxon>Bacillati</taxon>
        <taxon>Actinomycetota</taxon>
        <taxon>Actinomycetes</taxon>
        <taxon>Micrococcales</taxon>
        <taxon>Kytococcaceae</taxon>
        <taxon>Kytococcus</taxon>
    </lineage>
</organism>
<proteinExistence type="predicted"/>
<keyword evidence="1" id="KW-1133">Transmembrane helix</keyword>
<evidence type="ECO:0000313" key="2">
    <source>
        <dbReference type="EMBL" id="SNC72028.1"/>
    </source>
</evidence>
<evidence type="ECO:0000256" key="1">
    <source>
        <dbReference type="SAM" id="Phobius"/>
    </source>
</evidence>
<evidence type="ECO:0008006" key="4">
    <source>
        <dbReference type="Google" id="ProtNLM"/>
    </source>
</evidence>
<feature type="transmembrane region" description="Helical" evidence="1">
    <location>
        <begin position="12"/>
        <end position="36"/>
    </location>
</feature>
<keyword evidence="1" id="KW-0812">Transmembrane</keyword>
<gene>
    <name evidence="2" type="ORF">SAMN05445756_1698</name>
</gene>
<keyword evidence="1" id="KW-0472">Membrane</keyword>
<reference evidence="2 3" key="1">
    <citation type="submission" date="2017-06" db="EMBL/GenBank/DDBJ databases">
        <authorList>
            <person name="Kim H.J."/>
            <person name="Triplett B.A."/>
        </authorList>
    </citation>
    <scope>NUCLEOTIDE SEQUENCE [LARGE SCALE GENOMIC DNA]</scope>
    <source>
        <strain evidence="2 3">DSM 22179</strain>
    </source>
</reference>
<evidence type="ECO:0000313" key="3">
    <source>
        <dbReference type="Proteomes" id="UP000198122"/>
    </source>
</evidence>
<dbReference type="AlphaFoldDB" id="A0A212U1C2"/>
<keyword evidence="3" id="KW-1185">Reference proteome</keyword>
<accession>A0A212U1C2</accession>